<evidence type="ECO:0000256" key="4">
    <source>
        <dbReference type="ARBA" id="ARBA00022692"/>
    </source>
</evidence>
<dbReference type="InterPro" id="IPR018584">
    <property type="entry name" value="GT87"/>
</dbReference>
<evidence type="ECO:0000256" key="8">
    <source>
        <dbReference type="SAM" id="Phobius"/>
    </source>
</evidence>
<name>A0ABW5IT01_9BACT</name>
<keyword evidence="3 9" id="KW-0808">Transferase</keyword>
<reference evidence="10" key="1">
    <citation type="journal article" date="2019" name="Int. J. Syst. Evol. Microbiol.">
        <title>The Global Catalogue of Microorganisms (GCM) 10K type strain sequencing project: providing services to taxonomists for standard genome sequencing and annotation.</title>
        <authorList>
            <consortium name="The Broad Institute Genomics Platform"/>
            <consortium name="The Broad Institute Genome Sequencing Center for Infectious Disease"/>
            <person name="Wu L."/>
            <person name="Ma J."/>
        </authorList>
    </citation>
    <scope>NUCLEOTIDE SEQUENCE [LARGE SCALE GENOMIC DNA]</scope>
    <source>
        <strain evidence="10">KCTC 42498</strain>
    </source>
</reference>
<evidence type="ECO:0000256" key="7">
    <source>
        <dbReference type="ARBA" id="ARBA00024033"/>
    </source>
</evidence>
<dbReference type="GO" id="GO:0016757">
    <property type="term" value="F:glycosyltransferase activity"/>
    <property type="evidence" value="ECO:0007669"/>
    <property type="project" value="UniProtKB-KW"/>
</dbReference>
<comment type="caution">
    <text evidence="9">The sequence shown here is derived from an EMBL/GenBank/DDBJ whole genome shotgun (WGS) entry which is preliminary data.</text>
</comment>
<sequence>MKKILEIKNLWIYFILLASSILLFGEIINDRFTMHDLEVYYRTAARMIDGEELYRIAADGHYVYKYSPTAALYFVPFALLPFPVAKVIFWGLLTALTIVVLRVLFNLAQEAFPGINNRNRNILLVAFLAVGAHVHREWHLGQVNFVLLSLYIFMLVFLMKQKSLPAGVLLAVSLFLKPFGLIFYPYLLLKGKFKTVLTSLGAIMILALLPMVFYPSWHQYTLLNQSWLTELSIELGAKQNLMAEANHTIFSVLARYSPLQYLLATSSSIKIYQLILLGIIGLCFLSFMQMGKKVKNGLVAEVAVLIALVPLFAFTSQNAFLFTLPAIVLVLYNYPQLPPAGKYMTVASCLLIGANIRDLMGREIYNLFENASVYTFGTLLLLAMLFLIRRNRQNEINQTHESRGSILHA</sequence>
<evidence type="ECO:0000256" key="2">
    <source>
        <dbReference type="ARBA" id="ARBA00022475"/>
    </source>
</evidence>
<dbReference type="Pfam" id="PF09594">
    <property type="entry name" value="GT87"/>
    <property type="match status" value="1"/>
</dbReference>
<feature type="transmembrane region" description="Helical" evidence="8">
    <location>
        <begin position="302"/>
        <end position="331"/>
    </location>
</feature>
<feature type="transmembrane region" description="Helical" evidence="8">
    <location>
        <begin position="10"/>
        <end position="28"/>
    </location>
</feature>
<dbReference type="EMBL" id="JBHULU010000022">
    <property type="protein sequence ID" value="MFD2515869.1"/>
    <property type="molecule type" value="Genomic_DNA"/>
</dbReference>
<evidence type="ECO:0000256" key="5">
    <source>
        <dbReference type="ARBA" id="ARBA00022989"/>
    </source>
</evidence>
<keyword evidence="5 8" id="KW-1133">Transmembrane helix</keyword>
<keyword evidence="4 8" id="KW-0812">Transmembrane</keyword>
<accession>A0ABW5IT01</accession>
<keyword evidence="6 8" id="KW-0472">Membrane</keyword>
<comment type="subcellular location">
    <subcellularLocation>
        <location evidence="1">Cell membrane</location>
        <topology evidence="1">Multi-pass membrane protein</topology>
    </subcellularLocation>
</comment>
<evidence type="ECO:0000313" key="10">
    <source>
        <dbReference type="Proteomes" id="UP001597544"/>
    </source>
</evidence>
<dbReference type="RefSeq" id="WP_377511532.1">
    <property type="nucleotide sequence ID" value="NZ_JBHULU010000022.1"/>
</dbReference>
<feature type="transmembrane region" description="Helical" evidence="8">
    <location>
        <begin position="371"/>
        <end position="388"/>
    </location>
</feature>
<comment type="similarity">
    <text evidence="7">Belongs to the glycosyltransferase 87 family.</text>
</comment>
<evidence type="ECO:0000256" key="1">
    <source>
        <dbReference type="ARBA" id="ARBA00004651"/>
    </source>
</evidence>
<evidence type="ECO:0000256" key="3">
    <source>
        <dbReference type="ARBA" id="ARBA00022679"/>
    </source>
</evidence>
<evidence type="ECO:0000313" key="9">
    <source>
        <dbReference type="EMBL" id="MFD2515869.1"/>
    </source>
</evidence>
<protein>
    <submittedName>
        <fullName evidence="9">Glycosyltransferase family 87 protein</fullName>
        <ecNumber evidence="9">2.4.-.-</ecNumber>
    </submittedName>
</protein>
<feature type="transmembrane region" description="Helical" evidence="8">
    <location>
        <begin position="193"/>
        <end position="214"/>
    </location>
</feature>
<proteinExistence type="inferred from homology"/>
<keyword evidence="9" id="KW-0328">Glycosyltransferase</keyword>
<feature type="transmembrane region" description="Helical" evidence="8">
    <location>
        <begin position="271"/>
        <end position="290"/>
    </location>
</feature>
<evidence type="ECO:0000256" key="6">
    <source>
        <dbReference type="ARBA" id="ARBA00023136"/>
    </source>
</evidence>
<dbReference type="Proteomes" id="UP001597544">
    <property type="component" value="Unassembled WGS sequence"/>
</dbReference>
<keyword evidence="2" id="KW-1003">Cell membrane</keyword>
<feature type="transmembrane region" description="Helical" evidence="8">
    <location>
        <begin position="166"/>
        <end position="187"/>
    </location>
</feature>
<gene>
    <name evidence="9" type="ORF">ACFSRY_18500</name>
</gene>
<dbReference type="EC" id="2.4.-.-" evidence="9"/>
<feature type="transmembrane region" description="Helical" evidence="8">
    <location>
        <begin position="142"/>
        <end position="159"/>
    </location>
</feature>
<organism evidence="9 10">
    <name type="scientific">Pontibacter locisalis</name>
    <dbReference type="NCBI Taxonomy" id="1719035"/>
    <lineage>
        <taxon>Bacteria</taxon>
        <taxon>Pseudomonadati</taxon>
        <taxon>Bacteroidota</taxon>
        <taxon>Cytophagia</taxon>
        <taxon>Cytophagales</taxon>
        <taxon>Hymenobacteraceae</taxon>
        <taxon>Pontibacter</taxon>
    </lineage>
</organism>
<keyword evidence="10" id="KW-1185">Reference proteome</keyword>